<sequence length="1056" mass="118557">MSCSYPVWEGKVVLTMQKVVNPSHFVVREAPSIHMSKNLKEFIKLEELINRNLKHIHSNPHSSDLPFLGSLVIVHCSRDKQWYRARIEGIVDSTRGVCVSAYLVDYGYTILVERHWVQYTSETVFDIPFQAVNCFLLGLKPKSMTLLDGVTVTHGPSKKWDTAAFEFVQKLVNQSGNTWTEVAHQDEEGNIYGQLFFSIGGETVCLNEELLNQNYAWYSEEEVQKVMSKSKEEVIPPTSVNMESSLSVSHSHLLFEANQKNIAQKKKYEAMKPSERRKFEEEDEAGLNSPKLGQSRTEQQPQSYVNYRNNRSPNSRACIGRGIFRTPPKQNMSSFQVSPDGKKEEIFKSNENKYASLMSSGRTPDLKVTGRSYRDLPGIARMPPKAEEANLRGGLKMLLQSAKNSEESSLESSEKIATRTGSQKSSLNTESDALTLNSLNHSKGLSGDSSVIQSGEHYKMINGVLSSQNNVNVNLVKCDYSSQNFTSVKAASEKSVSVKSLLLNVKKRQTRHSLSGSDISDQDFDGLSTSVMNKTDLSETISSTRLPSPGISDCRQKKEKEIVSSSLQTAVSCPTHSEENTVHVSVHNTEEQFRSSPEAKLTLNLLCKLRTGKLGNQVAAQTIQLHESVVTQSSLNSVTVKKETQKLKDSQPHKVKLQSLMFDKKDVAPTCNSVQLSKQTNSLLPSVSSVSEISVSHTQTPETSEQAVSSDISYASQSLKSHGKSDLLNLLSLIKKKTSTNCSTKFVTTVNNQSSQHLLHSKDTTTTGTKFRDKYLGHKDIENFQKDCGNNLGKEQVPVSFSALQNKKTEHFQETGNSSFKEKVVVPSNMLGSTVKGHVQESQNSKLGKGQVKLDDASENTKIRHFQGSQNNNLSKEVSNDRFEKKITKWLQNSKFVQKEMTLDGTLESKTEHQEIQNNNCRKEVRVPHDRCENKMTEVLQVNYDNSLRKEDIAILNTALENEKKCFHKSQNSSLEKEKCAVPAVLLENKMIKSLDENQTSQIEKELETENLQDNKDLEHLQKYLSNYFGKEEIELPEFLENVRCLLNKKIFKSQS</sequence>
<dbReference type="PROSITE" id="PS50304">
    <property type="entry name" value="TUDOR"/>
    <property type="match status" value="1"/>
</dbReference>
<accession>A0ABM1T1F1</accession>
<dbReference type="InterPro" id="IPR002999">
    <property type="entry name" value="Tudor"/>
</dbReference>
<proteinExistence type="predicted"/>
<dbReference type="SUPFAM" id="SSF63748">
    <property type="entry name" value="Tudor/PWWP/MBT"/>
    <property type="match status" value="1"/>
</dbReference>
<dbReference type="Pfam" id="PF00567">
    <property type="entry name" value="TUDOR"/>
    <property type="match status" value="1"/>
</dbReference>
<dbReference type="RefSeq" id="XP_022249707.1">
    <property type="nucleotide sequence ID" value="XM_022393999.1"/>
</dbReference>
<dbReference type="PANTHER" id="PTHR22655">
    <property type="entry name" value="ATP-DEPENDENT RNA HELICASE TDRD12-RELATED"/>
    <property type="match status" value="1"/>
</dbReference>
<dbReference type="InterPro" id="IPR035437">
    <property type="entry name" value="SNase_OB-fold_sf"/>
</dbReference>
<name>A0ABM1T1F1_LIMPO</name>
<dbReference type="Proteomes" id="UP000694941">
    <property type="component" value="Unplaced"/>
</dbReference>
<keyword evidence="6" id="KW-0067">ATP-binding</keyword>
<evidence type="ECO:0000313" key="10">
    <source>
        <dbReference type="Proteomes" id="UP000694941"/>
    </source>
</evidence>
<evidence type="ECO:0000256" key="8">
    <source>
        <dbReference type="SAM" id="MobiDB-lite"/>
    </source>
</evidence>
<feature type="domain" description="Tudor" evidence="9">
    <location>
        <begin position="65"/>
        <end position="127"/>
    </location>
</feature>
<keyword evidence="2" id="KW-0677">Repeat</keyword>
<keyword evidence="3" id="KW-0547">Nucleotide-binding</keyword>
<evidence type="ECO:0000256" key="6">
    <source>
        <dbReference type="ARBA" id="ARBA00022840"/>
    </source>
</evidence>
<feature type="region of interest" description="Disordered" evidence="8">
    <location>
        <begin position="268"/>
        <end position="312"/>
    </location>
</feature>
<evidence type="ECO:0000256" key="5">
    <source>
        <dbReference type="ARBA" id="ARBA00022806"/>
    </source>
</evidence>
<gene>
    <name evidence="11" type="primary">LOC106466043</name>
</gene>
<keyword evidence="5" id="KW-0347">Helicase</keyword>
<protein>
    <recommendedName>
        <fullName evidence="1">RNA helicase</fullName>
        <ecNumber evidence="1">3.6.4.13</ecNumber>
    </recommendedName>
</protein>
<organism evidence="10 11">
    <name type="scientific">Limulus polyphemus</name>
    <name type="common">Atlantic horseshoe crab</name>
    <dbReference type="NCBI Taxonomy" id="6850"/>
    <lineage>
        <taxon>Eukaryota</taxon>
        <taxon>Metazoa</taxon>
        <taxon>Ecdysozoa</taxon>
        <taxon>Arthropoda</taxon>
        <taxon>Chelicerata</taxon>
        <taxon>Merostomata</taxon>
        <taxon>Xiphosura</taxon>
        <taxon>Limulidae</taxon>
        <taxon>Limulus</taxon>
    </lineage>
</organism>
<evidence type="ECO:0000313" key="11">
    <source>
        <dbReference type="RefSeq" id="XP_022249707.1"/>
    </source>
</evidence>
<dbReference type="EC" id="3.6.4.13" evidence="1"/>
<feature type="compositionally biased region" description="Basic and acidic residues" evidence="8">
    <location>
        <begin position="268"/>
        <end position="280"/>
    </location>
</feature>
<comment type="catalytic activity">
    <reaction evidence="7">
        <text>ATP + H2O = ADP + phosphate + H(+)</text>
        <dbReference type="Rhea" id="RHEA:13065"/>
        <dbReference type="ChEBI" id="CHEBI:15377"/>
        <dbReference type="ChEBI" id="CHEBI:15378"/>
        <dbReference type="ChEBI" id="CHEBI:30616"/>
        <dbReference type="ChEBI" id="CHEBI:43474"/>
        <dbReference type="ChEBI" id="CHEBI:456216"/>
        <dbReference type="EC" id="3.6.4.13"/>
    </reaction>
</comment>
<dbReference type="Gene3D" id="2.40.50.90">
    <property type="match status" value="1"/>
</dbReference>
<evidence type="ECO:0000259" key="9">
    <source>
        <dbReference type="PROSITE" id="PS50304"/>
    </source>
</evidence>
<evidence type="ECO:0000256" key="4">
    <source>
        <dbReference type="ARBA" id="ARBA00022801"/>
    </source>
</evidence>
<feature type="compositionally biased region" description="Polar residues" evidence="8">
    <location>
        <begin position="291"/>
        <end position="312"/>
    </location>
</feature>
<feature type="region of interest" description="Disordered" evidence="8">
    <location>
        <begin position="402"/>
        <end position="429"/>
    </location>
</feature>
<evidence type="ECO:0000256" key="1">
    <source>
        <dbReference type="ARBA" id="ARBA00012552"/>
    </source>
</evidence>
<feature type="compositionally biased region" description="Polar residues" evidence="8">
    <location>
        <begin position="328"/>
        <end position="337"/>
    </location>
</feature>
<feature type="region of interest" description="Disordered" evidence="8">
    <location>
        <begin position="323"/>
        <end position="342"/>
    </location>
</feature>
<dbReference type="Gene3D" id="2.30.30.140">
    <property type="match status" value="1"/>
</dbReference>
<keyword evidence="4" id="KW-0378">Hydrolase</keyword>
<keyword evidence="10" id="KW-1185">Reference proteome</keyword>
<evidence type="ECO:0000256" key="7">
    <source>
        <dbReference type="ARBA" id="ARBA00047984"/>
    </source>
</evidence>
<evidence type="ECO:0000256" key="2">
    <source>
        <dbReference type="ARBA" id="ARBA00022737"/>
    </source>
</evidence>
<feature type="compositionally biased region" description="Polar residues" evidence="8">
    <location>
        <begin position="419"/>
        <end position="429"/>
    </location>
</feature>
<reference evidence="11" key="1">
    <citation type="submission" date="2025-08" db="UniProtKB">
        <authorList>
            <consortium name="RefSeq"/>
        </authorList>
    </citation>
    <scope>IDENTIFICATION</scope>
    <source>
        <tissue evidence="11">Muscle</tissue>
    </source>
</reference>
<dbReference type="SUPFAM" id="SSF50199">
    <property type="entry name" value="Staphylococcal nuclease"/>
    <property type="match status" value="1"/>
</dbReference>
<evidence type="ECO:0000256" key="3">
    <source>
        <dbReference type="ARBA" id="ARBA00022741"/>
    </source>
</evidence>
<dbReference type="GeneID" id="106466043"/>
<dbReference type="PANTHER" id="PTHR22655:SF2">
    <property type="entry name" value="ATP-DEPENDENT RNA HELICASE TDRD12-RELATED"/>
    <property type="match status" value="1"/>
</dbReference>